<dbReference type="Gene3D" id="1.20.120.1490">
    <property type="match status" value="1"/>
</dbReference>
<name>A0A927GVV4_9GAMM</name>
<keyword evidence="2" id="KW-0732">Signal</keyword>
<evidence type="ECO:0000313" key="4">
    <source>
        <dbReference type="Proteomes" id="UP000610558"/>
    </source>
</evidence>
<feature type="signal peptide" evidence="2">
    <location>
        <begin position="1"/>
        <end position="25"/>
    </location>
</feature>
<feature type="chain" id="PRO_5037173651" evidence="2">
    <location>
        <begin position="26"/>
        <end position="144"/>
    </location>
</feature>
<organism evidence="3 4">
    <name type="scientific">Spongiibacter pelagi</name>
    <dbReference type="NCBI Taxonomy" id="2760804"/>
    <lineage>
        <taxon>Bacteria</taxon>
        <taxon>Pseudomonadati</taxon>
        <taxon>Pseudomonadota</taxon>
        <taxon>Gammaproteobacteria</taxon>
        <taxon>Cellvibrionales</taxon>
        <taxon>Spongiibacteraceae</taxon>
        <taxon>Spongiibacter</taxon>
    </lineage>
</organism>
<evidence type="ECO:0000256" key="1">
    <source>
        <dbReference type="SAM" id="Coils"/>
    </source>
</evidence>
<sequence length="144" mass="16452">MKRHLLKATLGLLLCGALSAVPAYAQEPVSIDNSPKLAELAQKLSFTEPQKKQLDGLLQKYQQKHKQIQAQALKLQLAMRTVEISQLDVETINKLSTLSGEVVKAHTHSWLDTQREFYRMLNARQKNEYDRLRNARKQEAAKTK</sequence>
<keyword evidence="1" id="KW-0175">Coiled coil</keyword>
<accession>A0A927GVV4</accession>
<feature type="coiled-coil region" evidence="1">
    <location>
        <begin position="51"/>
        <end position="78"/>
    </location>
</feature>
<proteinExistence type="predicted"/>
<feature type="coiled-coil region" evidence="1">
    <location>
        <begin position="115"/>
        <end position="142"/>
    </location>
</feature>
<dbReference type="RefSeq" id="WP_190763346.1">
    <property type="nucleotide sequence ID" value="NZ_JACXLD010000002.1"/>
</dbReference>
<evidence type="ECO:0000256" key="2">
    <source>
        <dbReference type="SAM" id="SignalP"/>
    </source>
</evidence>
<dbReference type="Proteomes" id="UP000610558">
    <property type="component" value="Unassembled WGS sequence"/>
</dbReference>
<dbReference type="AlphaFoldDB" id="A0A927GVV4"/>
<gene>
    <name evidence="3" type="ORF">IB286_05615</name>
</gene>
<comment type="caution">
    <text evidence="3">The sequence shown here is derived from an EMBL/GenBank/DDBJ whole genome shotgun (WGS) entry which is preliminary data.</text>
</comment>
<evidence type="ECO:0000313" key="3">
    <source>
        <dbReference type="EMBL" id="MBD2858483.1"/>
    </source>
</evidence>
<dbReference type="GO" id="GO:0042597">
    <property type="term" value="C:periplasmic space"/>
    <property type="evidence" value="ECO:0007669"/>
    <property type="project" value="InterPro"/>
</dbReference>
<protein>
    <submittedName>
        <fullName evidence="3">Spy/CpxP family protein refolding chaperone</fullName>
    </submittedName>
</protein>
<reference evidence="3" key="1">
    <citation type="submission" date="2020-09" db="EMBL/GenBank/DDBJ databases">
        <authorList>
            <person name="Yoon J.-W."/>
        </authorList>
    </citation>
    <scope>NUCLEOTIDE SEQUENCE</scope>
    <source>
        <strain evidence="3">KMU-158</strain>
    </source>
</reference>
<keyword evidence="4" id="KW-1185">Reference proteome</keyword>
<dbReference type="EMBL" id="JACXLD010000002">
    <property type="protein sequence ID" value="MBD2858483.1"/>
    <property type="molecule type" value="Genomic_DNA"/>
</dbReference>